<dbReference type="EMBL" id="MBLM01000003">
    <property type="protein sequence ID" value="OHV45942.1"/>
    <property type="molecule type" value="Genomic_DNA"/>
</dbReference>
<feature type="domain" description="Phosphatidic acid phosphatase type 2/haloperoxidase" evidence="2">
    <location>
        <begin position="88"/>
        <end position="201"/>
    </location>
</feature>
<protein>
    <submittedName>
        <fullName evidence="3">PA-phosphatase</fullName>
    </submittedName>
</protein>
<dbReference type="PANTHER" id="PTHR14969">
    <property type="entry name" value="SPHINGOSINE-1-PHOSPHATE PHOSPHOHYDROLASE"/>
    <property type="match status" value="1"/>
</dbReference>
<evidence type="ECO:0000259" key="2">
    <source>
        <dbReference type="SMART" id="SM00014"/>
    </source>
</evidence>
<dbReference type="OrthoDB" id="5289372at2"/>
<keyword evidence="4" id="KW-1185">Reference proteome</keyword>
<feature type="transmembrane region" description="Helical" evidence="1">
    <location>
        <begin position="85"/>
        <end position="105"/>
    </location>
</feature>
<feature type="transmembrane region" description="Helical" evidence="1">
    <location>
        <begin position="7"/>
        <end position="27"/>
    </location>
</feature>
<dbReference type="InterPro" id="IPR000326">
    <property type="entry name" value="PAP2/HPO"/>
</dbReference>
<dbReference type="RefSeq" id="WP_071082207.1">
    <property type="nucleotide sequence ID" value="NZ_MBLM01000003.1"/>
</dbReference>
<reference evidence="4" key="1">
    <citation type="submission" date="2016-07" db="EMBL/GenBank/DDBJ databases">
        <title>Sequence Frankia sp. strain CcI1.17.</title>
        <authorList>
            <person name="Ghodhbane-Gtari F."/>
            <person name="Swanson E."/>
            <person name="Gueddou A."/>
            <person name="Morris K."/>
            <person name="Hezbri K."/>
            <person name="Ktari A."/>
            <person name="Nouioui I."/>
            <person name="Abebe-Akele F."/>
            <person name="Simpson S."/>
            <person name="Thomas K."/>
            <person name="Gtari M."/>
            <person name="Tisa L.S."/>
            <person name="Hurst S."/>
        </authorList>
    </citation>
    <scope>NUCLEOTIDE SEQUENCE [LARGE SCALE GENOMIC DNA]</scope>
    <source>
        <strain evidence="4">Cc1.17</strain>
    </source>
</reference>
<accession>A0A1S1RL08</accession>
<evidence type="ECO:0000313" key="3">
    <source>
        <dbReference type="EMBL" id="OHV45942.1"/>
    </source>
</evidence>
<dbReference type="Proteomes" id="UP000179627">
    <property type="component" value="Unassembled WGS sequence"/>
</dbReference>
<dbReference type="SUPFAM" id="SSF48317">
    <property type="entry name" value="Acid phosphatase/Vanadium-dependent haloperoxidase"/>
    <property type="match status" value="1"/>
</dbReference>
<dbReference type="Pfam" id="PF01569">
    <property type="entry name" value="PAP2"/>
    <property type="match status" value="1"/>
</dbReference>
<dbReference type="InterPro" id="IPR036938">
    <property type="entry name" value="PAP2/HPO_sf"/>
</dbReference>
<evidence type="ECO:0000313" key="4">
    <source>
        <dbReference type="Proteomes" id="UP000179627"/>
    </source>
</evidence>
<dbReference type="SMART" id="SM00014">
    <property type="entry name" value="acidPPc"/>
    <property type="match status" value="1"/>
</dbReference>
<keyword evidence="1" id="KW-0812">Transmembrane</keyword>
<dbReference type="PANTHER" id="PTHR14969:SF13">
    <property type="entry name" value="AT30094P"/>
    <property type="match status" value="1"/>
</dbReference>
<feature type="transmembrane region" description="Helical" evidence="1">
    <location>
        <begin position="158"/>
        <end position="178"/>
    </location>
</feature>
<name>A0A1S1RL08_9ACTN</name>
<comment type="caution">
    <text evidence="3">The sequence shown here is derived from an EMBL/GenBank/DDBJ whole genome shotgun (WGS) entry which is preliminary data.</text>
</comment>
<evidence type="ECO:0000256" key="1">
    <source>
        <dbReference type="SAM" id="Phobius"/>
    </source>
</evidence>
<sequence>MGHGRRGGVLAGTVAATLLTVLVIAVLGRQGVPFAVDDTVHRWALAQRAAVVTDAAVAVTVTASGPPAYLLGVLAGMMAAPRARWWAAALAVAALAAGQLVRLGLAHAVDRARPPVPDWAWQAAGPALPSGHTTTSALVAAGLAAALLRHVRRRSARILAVVTPVLWACAVGTSRIYLGMHWPSDVVAGWLLSIVIICAALPLLGRLLPRSPDPP</sequence>
<feature type="transmembrane region" description="Helical" evidence="1">
    <location>
        <begin position="190"/>
        <end position="208"/>
    </location>
</feature>
<gene>
    <name evidence="3" type="ORF">CC117_09325</name>
</gene>
<dbReference type="Gene3D" id="1.20.144.10">
    <property type="entry name" value="Phosphatidic acid phosphatase type 2/haloperoxidase"/>
    <property type="match status" value="1"/>
</dbReference>
<proteinExistence type="predicted"/>
<dbReference type="AlphaFoldDB" id="A0A1S1RL08"/>
<keyword evidence="1" id="KW-1133">Transmembrane helix</keyword>
<organism evidence="3 4">
    <name type="scientific">Parafrankia colletiae</name>
    <dbReference type="NCBI Taxonomy" id="573497"/>
    <lineage>
        <taxon>Bacteria</taxon>
        <taxon>Bacillati</taxon>
        <taxon>Actinomycetota</taxon>
        <taxon>Actinomycetes</taxon>
        <taxon>Frankiales</taxon>
        <taxon>Frankiaceae</taxon>
        <taxon>Parafrankia</taxon>
    </lineage>
</organism>
<keyword evidence="1" id="KW-0472">Membrane</keyword>